<dbReference type="Proteomes" id="UP000037997">
    <property type="component" value="Unassembled WGS sequence"/>
</dbReference>
<evidence type="ECO:0000313" key="1">
    <source>
        <dbReference type="EMBL" id="KPH54752.1"/>
    </source>
</evidence>
<name>A0A0N1EJD5_9HELI</name>
<accession>A0A0N1EJD5</accession>
<dbReference type="RefSeq" id="WP_054198688.1">
    <property type="nucleotide sequence ID" value="NZ_JNOC01000102.1"/>
</dbReference>
<proteinExistence type="predicted"/>
<dbReference type="EMBL" id="JNOC01000102">
    <property type="protein sequence ID" value="KPH54752.1"/>
    <property type="molecule type" value="Genomic_DNA"/>
</dbReference>
<comment type="caution">
    <text evidence="1">The sequence shown here is derived from an EMBL/GenBank/DDBJ whole genome shotgun (WGS) entry which is preliminary data.</text>
</comment>
<dbReference type="AlphaFoldDB" id="A0A0N1EJD5"/>
<evidence type="ECO:0000313" key="2">
    <source>
        <dbReference type="Proteomes" id="UP000037997"/>
    </source>
</evidence>
<gene>
    <name evidence="1" type="ORF">HPU229334_00210</name>
</gene>
<organism evidence="1 2">
    <name type="scientific">Helicobacter pullorum</name>
    <dbReference type="NCBI Taxonomy" id="35818"/>
    <lineage>
        <taxon>Bacteria</taxon>
        <taxon>Pseudomonadati</taxon>
        <taxon>Campylobacterota</taxon>
        <taxon>Epsilonproteobacteria</taxon>
        <taxon>Campylobacterales</taxon>
        <taxon>Helicobacteraceae</taxon>
        <taxon>Helicobacter</taxon>
    </lineage>
</organism>
<reference evidence="1 2" key="1">
    <citation type="submission" date="2014-06" db="EMBL/GenBank/DDBJ databases">
        <title>Helicobacter pullorum isolates in fresh chicken meat - phenotypic and genotypic features.</title>
        <authorList>
            <person name="Borges V."/>
            <person name="Santos A."/>
            <person name="Correia C.B."/>
            <person name="Saraiva M."/>
            <person name="Menard A."/>
            <person name="Vieira L."/>
            <person name="Sampaio D.A."/>
            <person name="Gomes J.P."/>
            <person name="Oleastro M."/>
        </authorList>
    </citation>
    <scope>NUCLEOTIDE SEQUENCE [LARGE SCALE GENOMIC DNA]</scope>
    <source>
        <strain evidence="1 2">229334/12</strain>
    </source>
</reference>
<dbReference type="PATRIC" id="fig|35818.11.peg.41"/>
<sequence length="430" mass="48428">MARLPIETGSNTARNLSYFLFNLGDTRDKGLNALTNGLSGLGNTISDYYKTQRAFDEAAKERQRAENLQIQKMQQDEAYRQADLNLKKENLEFEKYKYNNPKPREMSVEDRLLLNAMDNFNNYNPNAVSNVSLEPNLQMPQQMPQQQSNVETIKPSNLRNAQLSQFFKDNSQEIQSIPQATNAKAQSPLINTAAVQDSARLNTGIAYFDNKEKLSLGDYLLAKKMGVDLGKARGDLNIKKQDVGKSIEKANDNLVALKSTSNLILDTKEQAGVINGLVRGLHNFTGGLTPLNGELARYNSRDLANVKNLAQSDAAGKATNQDKKDAKEIYGTKLRNPQEQRDTLSGALESTLYNLEGNIRNIQNKGGELPKGMYEMYLMYKDFDAYLRQSQKTGNFSWSRLENMAKYIENSNNGVKFDYKQWAKIRGNVK</sequence>
<protein>
    <submittedName>
        <fullName evidence="1">Uncharacterized protein</fullName>
    </submittedName>
</protein>